<dbReference type="PANTHER" id="PTHR43544:SF32">
    <property type="entry name" value="CHAIN DEHYDROGENASE, PUTATIVE (AFU_ORTHOLOGUE AFUA_5G01530)-RELATED"/>
    <property type="match status" value="1"/>
</dbReference>
<organism evidence="2 3">
    <name type="scientific">Aspergillus felis</name>
    <dbReference type="NCBI Taxonomy" id="1287682"/>
    <lineage>
        <taxon>Eukaryota</taxon>
        <taxon>Fungi</taxon>
        <taxon>Dikarya</taxon>
        <taxon>Ascomycota</taxon>
        <taxon>Pezizomycotina</taxon>
        <taxon>Eurotiomycetes</taxon>
        <taxon>Eurotiomycetidae</taxon>
        <taxon>Eurotiales</taxon>
        <taxon>Aspergillaceae</taxon>
        <taxon>Aspergillus</taxon>
        <taxon>Aspergillus subgen. Fumigati</taxon>
    </lineage>
</organism>
<dbReference type="InterPro" id="IPR051468">
    <property type="entry name" value="Fungal_SecMetab_SDRs"/>
</dbReference>
<comment type="similarity">
    <text evidence="1">Belongs to the short-chain dehydrogenases/reductases (SDR) family.</text>
</comment>
<dbReference type="Pfam" id="PF00106">
    <property type="entry name" value="adh_short"/>
    <property type="match status" value="1"/>
</dbReference>
<reference evidence="2" key="1">
    <citation type="submission" date="2020-06" db="EMBL/GenBank/DDBJ databases">
        <title>Draft genome sequences of strains closely related to Aspergillus parafelis and Aspergillus hiratsukae.</title>
        <authorList>
            <person name="Dos Santos R.A.C."/>
            <person name="Rivero-Menendez O."/>
            <person name="Steenwyk J.L."/>
            <person name="Mead M.E."/>
            <person name="Goldman G.H."/>
            <person name="Alastruey-Izquierdo A."/>
            <person name="Rokas A."/>
        </authorList>
    </citation>
    <scope>NUCLEOTIDE SEQUENCE</scope>
    <source>
        <strain evidence="2">CNM-CM5623</strain>
    </source>
</reference>
<dbReference type="Gene3D" id="3.40.50.720">
    <property type="entry name" value="NAD(P)-binding Rossmann-like Domain"/>
    <property type="match status" value="1"/>
</dbReference>
<evidence type="ECO:0000256" key="1">
    <source>
        <dbReference type="ARBA" id="ARBA00006484"/>
    </source>
</evidence>
<dbReference type="GO" id="GO:0019748">
    <property type="term" value="P:secondary metabolic process"/>
    <property type="evidence" value="ECO:0007669"/>
    <property type="project" value="TreeGrafter"/>
</dbReference>
<dbReference type="InterPro" id="IPR002347">
    <property type="entry name" value="SDR_fam"/>
</dbReference>
<dbReference type="GO" id="GO:0005737">
    <property type="term" value="C:cytoplasm"/>
    <property type="evidence" value="ECO:0007669"/>
    <property type="project" value="TreeGrafter"/>
</dbReference>
<proteinExistence type="inferred from homology"/>
<evidence type="ECO:0000313" key="2">
    <source>
        <dbReference type="EMBL" id="KAF7168906.1"/>
    </source>
</evidence>
<accession>A0A8H6QBA9</accession>
<evidence type="ECO:0008006" key="4">
    <source>
        <dbReference type="Google" id="ProtNLM"/>
    </source>
</evidence>
<protein>
    <recommendedName>
        <fullName evidence="4">Short-chain dehydrogenase</fullName>
    </recommendedName>
</protein>
<gene>
    <name evidence="2" type="ORF">CNMCM5623_001812</name>
</gene>
<dbReference type="PANTHER" id="PTHR43544">
    <property type="entry name" value="SHORT-CHAIN DEHYDROGENASE/REDUCTASE"/>
    <property type="match status" value="1"/>
</dbReference>
<dbReference type="InterPro" id="IPR036291">
    <property type="entry name" value="NAD(P)-bd_dom_sf"/>
</dbReference>
<comment type="caution">
    <text evidence="2">The sequence shown here is derived from an EMBL/GenBank/DDBJ whole genome shotgun (WGS) entry which is preliminary data.</text>
</comment>
<dbReference type="Proteomes" id="UP000654922">
    <property type="component" value="Unassembled WGS sequence"/>
</dbReference>
<dbReference type="EMBL" id="JACBAE010001254">
    <property type="protein sequence ID" value="KAF7168906.1"/>
    <property type="molecule type" value="Genomic_DNA"/>
</dbReference>
<dbReference type="GO" id="GO:0016491">
    <property type="term" value="F:oxidoreductase activity"/>
    <property type="evidence" value="ECO:0007669"/>
    <property type="project" value="TreeGrafter"/>
</dbReference>
<name>A0A8H6QBA9_9EURO</name>
<dbReference type="OrthoDB" id="191139at2759"/>
<dbReference type="SUPFAM" id="SSF51735">
    <property type="entry name" value="NAD(P)-binding Rossmann-fold domains"/>
    <property type="match status" value="1"/>
</dbReference>
<sequence>MSCSACPATFWDEALRLGGWASTDVPESRDGLIGKAIYEHHHGFQTRYLVTGGNQGLGHETLRILARTNKYHLVVAARSQSKADEAVKAIASETGNVSDLTPVFIDLDSDDTIFNAAKIVEEKFGNLDVLVNNAGINRSPKPNATLREDFRAVFETNVFGVAVMNNTFLPLIRKSTYPQRRIVTVTSGLGMFGVALTESSPYNAWNYKFPVYRSSKSAVNMISAVDMIALREENIATVLVEPGYCRTAFGGFQGHKDADEGGKVIARAAVEGDNRDLFLKIIDDEGKHAQFGW</sequence>
<dbReference type="PRINTS" id="PR00081">
    <property type="entry name" value="GDHRDH"/>
</dbReference>
<evidence type="ECO:0000313" key="3">
    <source>
        <dbReference type="Proteomes" id="UP000654922"/>
    </source>
</evidence>
<dbReference type="AlphaFoldDB" id="A0A8H6QBA9"/>